<organism evidence="4 5">
    <name type="scientific">Xylaria flabelliformis</name>
    <dbReference type="NCBI Taxonomy" id="2512241"/>
    <lineage>
        <taxon>Eukaryota</taxon>
        <taxon>Fungi</taxon>
        <taxon>Dikarya</taxon>
        <taxon>Ascomycota</taxon>
        <taxon>Pezizomycotina</taxon>
        <taxon>Sordariomycetes</taxon>
        <taxon>Xylariomycetidae</taxon>
        <taxon>Xylariales</taxon>
        <taxon>Xylariaceae</taxon>
        <taxon>Xylaria</taxon>
    </lineage>
</organism>
<dbReference type="GO" id="GO:0016491">
    <property type="term" value="F:oxidoreductase activity"/>
    <property type="evidence" value="ECO:0007669"/>
    <property type="project" value="UniProtKB-KW"/>
</dbReference>
<keyword evidence="2" id="KW-0560">Oxidoreductase</keyword>
<dbReference type="Gene3D" id="3.40.50.720">
    <property type="entry name" value="NAD(P)-binding Rossmann-like Domain"/>
    <property type="match status" value="1"/>
</dbReference>
<proteinExistence type="predicted"/>
<evidence type="ECO:0000313" key="5">
    <source>
        <dbReference type="Proteomes" id="UP000319160"/>
    </source>
</evidence>
<reference evidence="5" key="1">
    <citation type="submission" date="2019-06" db="EMBL/GenBank/DDBJ databases">
        <title>Draft genome sequence of the griseofulvin-producing fungus Xylaria cubensis strain G536.</title>
        <authorList>
            <person name="Mead M.E."/>
            <person name="Raja H.A."/>
            <person name="Steenwyk J.L."/>
            <person name="Knowles S.L."/>
            <person name="Oberlies N.H."/>
            <person name="Rokas A."/>
        </authorList>
    </citation>
    <scope>NUCLEOTIDE SEQUENCE [LARGE SCALE GENOMIC DNA]</scope>
    <source>
        <strain evidence="5">G536</strain>
    </source>
</reference>
<sequence length="310" mass="33563">MSFNRIAVYGHRGWVGSAVLDALAATGAPIKVLHRAESDISSLPAGVTTAQVDLDDSKTLIPALQDIDIVLSFAARDVVPKQHNFIKAIPSTNVKLFVPSDLSFRVDEQGLKIPANKAKQEVENAAKAAGVPTAVLLVGVFTESSLAFPILGVDLPGNRIIVTGDSANQQLSFCTRNYVAAAYASMFAKTPPSQLQGRVIGISEFKATGNEIAAVLREKNGAEPQRFVHSLEKVDAEIDRCIKNGIPTAISWHCRKAWGVGDIVKGIGEDIWEVEGYHKATLRQLLLEDKLESYRDVPPQVKQIFDAAFH</sequence>
<name>A0A553I4Z4_9PEZI</name>
<dbReference type="InterPro" id="IPR008030">
    <property type="entry name" value="NmrA-like"/>
</dbReference>
<feature type="domain" description="NmrA-like" evidence="3">
    <location>
        <begin position="5"/>
        <end position="237"/>
    </location>
</feature>
<dbReference type="InterPro" id="IPR051609">
    <property type="entry name" value="NmrA/Isoflavone_reductase-like"/>
</dbReference>
<evidence type="ECO:0000256" key="2">
    <source>
        <dbReference type="ARBA" id="ARBA00023002"/>
    </source>
</evidence>
<dbReference type="Pfam" id="PF05368">
    <property type="entry name" value="NmrA"/>
    <property type="match status" value="1"/>
</dbReference>
<protein>
    <recommendedName>
        <fullName evidence="3">NmrA-like domain-containing protein</fullName>
    </recommendedName>
</protein>
<gene>
    <name evidence="4" type="ORF">FHL15_003963</name>
</gene>
<evidence type="ECO:0000259" key="3">
    <source>
        <dbReference type="Pfam" id="PF05368"/>
    </source>
</evidence>
<dbReference type="InterPro" id="IPR036291">
    <property type="entry name" value="NAD(P)-bd_dom_sf"/>
</dbReference>
<dbReference type="EMBL" id="VFLP01000017">
    <property type="protein sequence ID" value="TRX95271.1"/>
    <property type="molecule type" value="Genomic_DNA"/>
</dbReference>
<comment type="caution">
    <text evidence="4">The sequence shown here is derived from an EMBL/GenBank/DDBJ whole genome shotgun (WGS) entry which is preliminary data.</text>
</comment>
<dbReference type="AlphaFoldDB" id="A0A553I4Z4"/>
<evidence type="ECO:0000313" key="4">
    <source>
        <dbReference type="EMBL" id="TRX95271.1"/>
    </source>
</evidence>
<dbReference type="STRING" id="2512241.A0A553I4Z4"/>
<dbReference type="PANTHER" id="PTHR47706">
    <property type="entry name" value="NMRA-LIKE FAMILY PROTEIN"/>
    <property type="match status" value="1"/>
</dbReference>
<evidence type="ECO:0000256" key="1">
    <source>
        <dbReference type="ARBA" id="ARBA00022857"/>
    </source>
</evidence>
<dbReference type="PANTHER" id="PTHR47706:SF9">
    <property type="entry name" value="NMRA-LIKE DOMAIN-CONTAINING PROTEIN-RELATED"/>
    <property type="match status" value="1"/>
</dbReference>
<dbReference type="OrthoDB" id="5283654at2759"/>
<dbReference type="Proteomes" id="UP000319160">
    <property type="component" value="Unassembled WGS sequence"/>
</dbReference>
<accession>A0A553I4Z4</accession>
<keyword evidence="1" id="KW-0521">NADP</keyword>
<dbReference type="SUPFAM" id="SSF51735">
    <property type="entry name" value="NAD(P)-binding Rossmann-fold domains"/>
    <property type="match status" value="1"/>
</dbReference>
<keyword evidence="5" id="KW-1185">Reference proteome</keyword>